<name>A0A9P4Q3B3_9PEZI</name>
<dbReference type="AlphaFoldDB" id="A0A9P4Q3B3"/>
<accession>A0A9P4Q3B3</accession>
<sequence>MGMAEQKRYRIVRVTHSRMLWCRAAWWTGSHVLREGQARADRFGQWVRVYVSCTKPLCEVCCDWLRRTARGLKRCGPCLCGVRLRDIAQTVRATLLGFWRWNLVSRCLVLSCCGFVLYERCSQWHPVCLGGVETLGYPRMLRVEYEGNPMGPSSSMPSHQVSPCVQIVHACCWADGRSLLFRFSPPPHAHWEAESVLLGSPRFPVVSLQPSDFAYAVSHCVASVSVFGQRRGWQGFLHLLGEVDRGSCGLWSVVCGLWSDMRSMVHGLWSVPRAVLWSFTDTGFASPGAISGIADAITRPCLIR</sequence>
<dbReference type="EMBL" id="MU003841">
    <property type="protein sequence ID" value="KAF2717581.1"/>
    <property type="molecule type" value="Genomic_DNA"/>
</dbReference>
<reference evidence="1" key="1">
    <citation type="journal article" date="2020" name="Stud. Mycol.">
        <title>101 Dothideomycetes genomes: a test case for predicting lifestyles and emergence of pathogens.</title>
        <authorList>
            <person name="Haridas S."/>
            <person name="Albert R."/>
            <person name="Binder M."/>
            <person name="Bloem J."/>
            <person name="Labutti K."/>
            <person name="Salamov A."/>
            <person name="Andreopoulos B."/>
            <person name="Baker S."/>
            <person name="Barry K."/>
            <person name="Bills G."/>
            <person name="Bluhm B."/>
            <person name="Cannon C."/>
            <person name="Castanera R."/>
            <person name="Culley D."/>
            <person name="Daum C."/>
            <person name="Ezra D."/>
            <person name="Gonzalez J."/>
            <person name="Henrissat B."/>
            <person name="Kuo A."/>
            <person name="Liang C."/>
            <person name="Lipzen A."/>
            <person name="Lutzoni F."/>
            <person name="Magnuson J."/>
            <person name="Mondo S."/>
            <person name="Nolan M."/>
            <person name="Ohm R."/>
            <person name="Pangilinan J."/>
            <person name="Park H.-J."/>
            <person name="Ramirez L."/>
            <person name="Alfaro M."/>
            <person name="Sun H."/>
            <person name="Tritt A."/>
            <person name="Yoshinaga Y."/>
            <person name="Zwiers L.-H."/>
            <person name="Turgeon B."/>
            <person name="Goodwin S."/>
            <person name="Spatafora J."/>
            <person name="Crous P."/>
            <person name="Grigoriev I."/>
        </authorList>
    </citation>
    <scope>NUCLEOTIDE SEQUENCE</scope>
    <source>
        <strain evidence="1">CBS 116435</strain>
    </source>
</reference>
<organism evidence="1 2">
    <name type="scientific">Polychaeton citri CBS 116435</name>
    <dbReference type="NCBI Taxonomy" id="1314669"/>
    <lineage>
        <taxon>Eukaryota</taxon>
        <taxon>Fungi</taxon>
        <taxon>Dikarya</taxon>
        <taxon>Ascomycota</taxon>
        <taxon>Pezizomycotina</taxon>
        <taxon>Dothideomycetes</taxon>
        <taxon>Dothideomycetidae</taxon>
        <taxon>Capnodiales</taxon>
        <taxon>Capnodiaceae</taxon>
        <taxon>Polychaeton</taxon>
    </lineage>
</organism>
<proteinExistence type="predicted"/>
<keyword evidence="2" id="KW-1185">Reference proteome</keyword>
<evidence type="ECO:0000313" key="1">
    <source>
        <dbReference type="EMBL" id="KAF2717581.1"/>
    </source>
</evidence>
<comment type="caution">
    <text evidence="1">The sequence shown here is derived from an EMBL/GenBank/DDBJ whole genome shotgun (WGS) entry which is preliminary data.</text>
</comment>
<gene>
    <name evidence="1" type="ORF">K431DRAFT_152717</name>
</gene>
<dbReference type="Proteomes" id="UP000799441">
    <property type="component" value="Unassembled WGS sequence"/>
</dbReference>
<evidence type="ECO:0000313" key="2">
    <source>
        <dbReference type="Proteomes" id="UP000799441"/>
    </source>
</evidence>
<protein>
    <submittedName>
        <fullName evidence="1">Uncharacterized protein</fullName>
    </submittedName>
</protein>